<evidence type="ECO:0000256" key="2">
    <source>
        <dbReference type="SAM" id="MobiDB-lite"/>
    </source>
</evidence>
<dbReference type="InterPro" id="IPR005312">
    <property type="entry name" value="DUF1759"/>
</dbReference>
<dbReference type="InterPro" id="IPR043128">
    <property type="entry name" value="Rev_trsase/Diguanyl_cyclase"/>
</dbReference>
<feature type="compositionally biased region" description="Low complexity" evidence="2">
    <location>
        <begin position="53"/>
        <end position="82"/>
    </location>
</feature>
<dbReference type="Gene3D" id="3.30.70.270">
    <property type="match status" value="1"/>
</dbReference>
<organism evidence="4 5">
    <name type="scientific">Musca domestica</name>
    <name type="common">House fly</name>
    <dbReference type="NCBI Taxonomy" id="7370"/>
    <lineage>
        <taxon>Eukaryota</taxon>
        <taxon>Metazoa</taxon>
        <taxon>Ecdysozoa</taxon>
        <taxon>Arthropoda</taxon>
        <taxon>Hexapoda</taxon>
        <taxon>Insecta</taxon>
        <taxon>Pterygota</taxon>
        <taxon>Neoptera</taxon>
        <taxon>Endopterygota</taxon>
        <taxon>Diptera</taxon>
        <taxon>Brachycera</taxon>
        <taxon>Muscomorpha</taxon>
        <taxon>Muscoidea</taxon>
        <taxon>Muscidae</taxon>
        <taxon>Musca</taxon>
    </lineage>
</organism>
<gene>
    <name evidence="5" type="primary">LOC131806818</name>
</gene>
<dbReference type="Pfam" id="PF05380">
    <property type="entry name" value="Peptidase_A17"/>
    <property type="match status" value="1"/>
</dbReference>
<feature type="compositionally biased region" description="Low complexity" evidence="2">
    <location>
        <begin position="163"/>
        <end position="179"/>
    </location>
</feature>
<reference evidence="5" key="1">
    <citation type="submission" date="2025-08" db="UniProtKB">
        <authorList>
            <consortium name="RefSeq"/>
        </authorList>
    </citation>
    <scope>IDENTIFICATION</scope>
    <source>
        <strain evidence="5">Aabys</strain>
        <tissue evidence="5">Whole body</tissue>
    </source>
</reference>
<feature type="compositionally biased region" description="Polar residues" evidence="2">
    <location>
        <begin position="553"/>
        <end position="567"/>
    </location>
</feature>
<feature type="coiled-coil region" evidence="1">
    <location>
        <begin position="93"/>
        <end position="127"/>
    </location>
</feature>
<keyword evidence="4" id="KW-1185">Reference proteome</keyword>
<proteinExistence type="predicted"/>
<dbReference type="Pfam" id="PF18701">
    <property type="entry name" value="DUF5641"/>
    <property type="match status" value="1"/>
</dbReference>
<dbReference type="PROSITE" id="PS50994">
    <property type="entry name" value="INTEGRASE"/>
    <property type="match status" value="1"/>
</dbReference>
<feature type="region of interest" description="Disordered" evidence="2">
    <location>
        <begin position="1890"/>
        <end position="1917"/>
    </location>
</feature>
<feature type="compositionally biased region" description="Polar residues" evidence="2">
    <location>
        <begin position="38"/>
        <end position="52"/>
    </location>
</feature>
<protein>
    <submittedName>
        <fullName evidence="5">Uncharacterized protein LOC131806818 isoform X1</fullName>
    </submittedName>
</protein>
<dbReference type="Pfam" id="PF03564">
    <property type="entry name" value="DUF1759"/>
    <property type="match status" value="1"/>
</dbReference>
<dbReference type="Gene3D" id="3.10.10.10">
    <property type="entry name" value="HIV Type 1 Reverse Transcriptase, subunit A, domain 1"/>
    <property type="match status" value="1"/>
</dbReference>
<dbReference type="InterPro" id="IPR043502">
    <property type="entry name" value="DNA/RNA_pol_sf"/>
</dbReference>
<dbReference type="InterPro" id="IPR008042">
    <property type="entry name" value="Retrotrans_Pao"/>
</dbReference>
<evidence type="ECO:0000313" key="5">
    <source>
        <dbReference type="RefSeq" id="XP_058987519.1"/>
    </source>
</evidence>
<accession>A0ABM3VNY8</accession>
<evidence type="ECO:0000313" key="4">
    <source>
        <dbReference type="Proteomes" id="UP001652621"/>
    </source>
</evidence>
<sequence>MPQNQDLTRRTSGRSTQGIPPARYNPDTYDMSVVRSPTGDTPTSSHQKQQQMPAAAAAVNTPPANTSKSSSSSSQLQLQKPPSNTPAKTPNPANELAEMRKLMKFEMEQMQRQMKAMQDEFLAAQAKMQAQLLNTSQQFASLQNTMSQQALPTLTSQPPIFSNQTTQQPPLNTPQQPQRNLPPQPPLNLPPQPPLSLPPQPPLNLPLHSVVLPPQTVPPTTSQQLQTQVHQLPPLSINTDESFPNSLSNNSNGNAHKKIYPLPIFSGLPEEWQAFFEAYESTTTEFGYSNLHNIMRLRDALKGRARETVESMLGSSANVSAILEILQETFGRPEQLIRSQVEKVRAIPPLADDNLDALVNFANKLSNMATFLKNAKGEHHLSNPSLLSELVSKLPINRQMQWAEKCLQLQHPATIVDFSDWLGILRRLAHMVHDTQPISATSSNRRHTQTQQKKYAYVAVSSSCPICQGECNNIKICPHFLKMTIDDRWNKIKQIKTCFCCLKRGHQLKNCHYKRRCGINDCQKSHHQLLHKTLATPSQEPNRTLPTHDLEPRTNTPSLPDAPPSQTQRINCHAAHYTENVLFQILPVTLYGTHKQITTYAFIDDGANVSMLDEDVARELGVHGKPEILKIQWLNNQQINEKTEKINLTISGVGEYNNKYPITNVYISSNLSLPIQSCHLAHLIKSREIDQIAEIPFRDYSNIQPKLILSLQHSFLTVPLEAPRMMTDVGPIITLTRLGAVIYGPIPGEKSSNLKRALHVRKCFEEENCDLLKEMHTMMRQYFDVETLGTKVNVTPILSIDDERALKILRENAKRIDGRYQCPLLWKEHFSPIPESYNLSYNRLQCVERKMAKDSVYAAQYCKKIRDYEEKGYCRKLSVAERERRSDRTFYLPHFGVKNPNKDGIRIVFDAAAEVQQFSLNKALLPGPDINNSLISILFKFREFPVAVCGDIQEMFHQIVIAKEDQDSQRFLWRIGDPSQPLETYVMERMIFGATCSPTIAQYVKNLNARRFINESPRAVQGIIDRHYVDDYVDCFQTEGEAVEVVRYVIKIHKEGGFNLRNIKSNSLVLQRMFGKPISDESDGNSIFDDGMERVLGIHWLPKSDVFCFELKLHKVDEKILKLQKVPTKREMLSLNMSVFDPFGFLGDFMVTSKIIMQNVWKSGIKWDEELPSAIYSRWKTWLEELPKLKDFKVPRCYSNGFFNGIVDLHVFVDASEDAMAAVAYWRIVTNCGVSVVFVMGKTSCAPTRYHTIPKLELQAAVIGVRMKEKILENHLKNINNIYFWSDSSTVISWIRSEHRTYKQYVANRVSEILESSRMEQWRWCPGAENPADEGTRAKGPKKYQPEGRWKNGPEFLRKEEKYWPDEEQIGTCVDHSKTELRNKYKVLVACQVCFCIPDINRFSKYRRLKRAMAWTFRFVENMKRKSVVSGDLTVEEEARAEMYLCRCVQQEVYGDEILDIQRTGSVSANSSLKSLNPQIGSDGLLRVSGRIENAVFLSLDTRRPIILHKGHRFTLLLVEFYHSRFCHINVATTMSEIRLRFWIPSLRQLLRSVQSRCLVCKIRKAKPIQPQMAPLPLERVTPYVRAFTYTGLDYFGPVTVSIRRQREKRWVALFTCITVRAVHLEIATDLSSDSCLMCIRNIINRRGVPEMIRSDNGTNFVGIAKELQGITNFLDTNSVSSGLTALGIKWVYNTPVNPSEGGVWERLVQSVKKALYIMLKEQAPKLETLQAFLIEAENMVNSRPLTHLPVTPEDPDPLTPNHFLLGCTNSTQTPAPFEPRLMCLRKQWRVTQNLKNGMWHQWLREYLPELTRRTKWCLPSRSLDVGCLVFVCDPEMARSQWRRGRVIEVFRGKDGVARSAKVRTSAGVYHRPVSKLAILDVEAAGDGVGEASPSGSVHGGGDVGDGNPAITKAKKV</sequence>
<name>A0ABM3VNY8_MUSDO</name>
<feature type="compositionally biased region" description="Pro residues" evidence="2">
    <location>
        <begin position="180"/>
        <end position="202"/>
    </location>
</feature>
<feature type="region of interest" description="Disordered" evidence="2">
    <location>
        <begin position="533"/>
        <end position="567"/>
    </location>
</feature>
<keyword evidence="1" id="KW-0175">Coiled coil</keyword>
<evidence type="ECO:0000259" key="3">
    <source>
        <dbReference type="PROSITE" id="PS50994"/>
    </source>
</evidence>
<dbReference type="RefSeq" id="XP_058987519.1">
    <property type="nucleotide sequence ID" value="XM_059131536.1"/>
</dbReference>
<dbReference type="PANTHER" id="PTHR47331">
    <property type="entry name" value="PHD-TYPE DOMAIN-CONTAINING PROTEIN"/>
    <property type="match status" value="1"/>
</dbReference>
<feature type="domain" description="Integrase catalytic" evidence="3">
    <location>
        <begin position="1579"/>
        <end position="1764"/>
    </location>
</feature>
<dbReference type="InterPro" id="IPR040676">
    <property type="entry name" value="DUF5641"/>
</dbReference>
<dbReference type="Pfam" id="PF17921">
    <property type="entry name" value="Integrase_H2C2"/>
    <property type="match status" value="1"/>
</dbReference>
<dbReference type="PANTHER" id="PTHR47331:SF1">
    <property type="entry name" value="GAG-LIKE PROTEIN"/>
    <property type="match status" value="1"/>
</dbReference>
<feature type="region of interest" description="Disordered" evidence="2">
    <location>
        <begin position="1"/>
        <end position="93"/>
    </location>
</feature>
<dbReference type="InterPro" id="IPR041588">
    <property type="entry name" value="Integrase_H2C2"/>
</dbReference>
<dbReference type="Proteomes" id="UP001652621">
    <property type="component" value="Unplaced"/>
</dbReference>
<dbReference type="InterPro" id="IPR012337">
    <property type="entry name" value="RNaseH-like_sf"/>
</dbReference>
<dbReference type="SUPFAM" id="SSF56672">
    <property type="entry name" value="DNA/RNA polymerases"/>
    <property type="match status" value="1"/>
</dbReference>
<dbReference type="InterPro" id="IPR036397">
    <property type="entry name" value="RNaseH_sf"/>
</dbReference>
<dbReference type="InterPro" id="IPR001584">
    <property type="entry name" value="Integrase_cat-core"/>
</dbReference>
<evidence type="ECO:0000256" key="1">
    <source>
        <dbReference type="SAM" id="Coils"/>
    </source>
</evidence>
<dbReference type="SUPFAM" id="SSF53098">
    <property type="entry name" value="Ribonuclease H-like"/>
    <property type="match status" value="1"/>
</dbReference>
<feature type="compositionally biased region" description="Polar residues" evidence="2">
    <location>
        <begin position="535"/>
        <end position="545"/>
    </location>
</feature>
<feature type="region of interest" description="Disordered" evidence="2">
    <location>
        <begin position="154"/>
        <end position="202"/>
    </location>
</feature>
<dbReference type="Gene3D" id="3.30.420.10">
    <property type="entry name" value="Ribonuclease H-like superfamily/Ribonuclease H"/>
    <property type="match status" value="2"/>
</dbReference>
<dbReference type="GeneID" id="131806818"/>